<organism evidence="2 3">
    <name type="scientific">Paraburkholderia tropica</name>
    <dbReference type="NCBI Taxonomy" id="92647"/>
    <lineage>
        <taxon>Bacteria</taxon>
        <taxon>Pseudomonadati</taxon>
        <taxon>Pseudomonadota</taxon>
        <taxon>Betaproteobacteria</taxon>
        <taxon>Burkholderiales</taxon>
        <taxon>Burkholderiaceae</taxon>
        <taxon>Paraburkholderia</taxon>
    </lineage>
</organism>
<gene>
    <name evidence="2" type="ORF">C7400_1591</name>
</gene>
<dbReference type="PROSITE" id="PS51257">
    <property type="entry name" value="PROKAR_LIPOPROTEIN"/>
    <property type="match status" value="1"/>
</dbReference>
<name>A0ABX5MAS4_9BURK</name>
<sequence>MKHRIAWFTATALVTFTSACWAIGPNVKHDKLEITDLIEQSISVVYTNRGGDQAFDVKSAGIVSFKSGETKAWLLPVLNGNADNHPLRSGHCDVLIYKADSDYVTPIKMAPISLDVGHDDDCIGFKRPLIVDGYNSGASQLVLYPTVYASQPKTMVWRVLAYDAPNRSFCYVPDASVSLTKAAGVPTINDSNARSVLESLHLPANAFKCAVPTKID</sequence>
<comment type="caution">
    <text evidence="2">The sequence shown here is derived from an EMBL/GenBank/DDBJ whole genome shotgun (WGS) entry which is preliminary data.</text>
</comment>
<dbReference type="RefSeq" id="WP_146230157.1">
    <property type="nucleotide sequence ID" value="NZ_CP049138.1"/>
</dbReference>
<dbReference type="GeneID" id="61308280"/>
<evidence type="ECO:0000313" key="3">
    <source>
        <dbReference type="Proteomes" id="UP000247515"/>
    </source>
</evidence>
<evidence type="ECO:0000313" key="2">
    <source>
        <dbReference type="EMBL" id="PXX02320.1"/>
    </source>
</evidence>
<dbReference type="Proteomes" id="UP000247515">
    <property type="component" value="Unassembled WGS sequence"/>
</dbReference>
<protein>
    <recommendedName>
        <fullName evidence="4">Lipoprotein</fullName>
    </recommendedName>
</protein>
<accession>A0ABX5MAS4</accession>
<reference evidence="2 3" key="1">
    <citation type="submission" date="2018-05" db="EMBL/GenBank/DDBJ databases">
        <title>Genomic Encyclopedia of Type Strains, Phase IV (KMG-V): Genome sequencing to study the core and pangenomes of soil and plant-associated prokaryotes.</title>
        <authorList>
            <person name="Whitman W."/>
        </authorList>
    </citation>
    <scope>NUCLEOTIDE SEQUENCE [LARGE SCALE GENOMIC DNA]</scope>
    <source>
        <strain evidence="2 3">SIr-6563</strain>
    </source>
</reference>
<keyword evidence="1" id="KW-0732">Signal</keyword>
<feature type="signal peptide" evidence="1">
    <location>
        <begin position="1"/>
        <end position="21"/>
    </location>
</feature>
<evidence type="ECO:0008006" key="4">
    <source>
        <dbReference type="Google" id="ProtNLM"/>
    </source>
</evidence>
<dbReference type="EMBL" id="QJJV01000059">
    <property type="protein sequence ID" value="PXX02320.1"/>
    <property type="molecule type" value="Genomic_DNA"/>
</dbReference>
<evidence type="ECO:0000256" key="1">
    <source>
        <dbReference type="SAM" id="SignalP"/>
    </source>
</evidence>
<keyword evidence="3" id="KW-1185">Reference proteome</keyword>
<feature type="chain" id="PRO_5045894106" description="Lipoprotein" evidence="1">
    <location>
        <begin position="22"/>
        <end position="216"/>
    </location>
</feature>
<proteinExistence type="predicted"/>